<dbReference type="AlphaFoldDB" id="A0A0J6EFL2"/>
<accession>A0A0J6ES04</accession>
<comment type="caution">
    <text evidence="1">The sequence shown here is derived from an EMBL/GenBank/DDBJ whole genome shotgun (WGS) entry which is preliminary data.</text>
</comment>
<name>A0A0J6EFL2_9BACI</name>
<dbReference type="OrthoDB" id="3174529at2"/>
<evidence type="ECO:0000313" key="1">
    <source>
        <dbReference type="EMBL" id="KRT93665.1"/>
    </source>
</evidence>
<reference evidence="2 4" key="3">
    <citation type="submission" date="2023-03" db="EMBL/GenBank/DDBJ databases">
        <title>Agriculturally important microbes genome sequencing.</title>
        <authorList>
            <person name="Dunlap C."/>
        </authorList>
    </citation>
    <scope>NUCLEOTIDE SEQUENCE [LARGE SCALE GENOMIC DNA]</scope>
    <source>
        <strain evidence="2 4">CBP-3203</strain>
    </source>
</reference>
<evidence type="ECO:0000313" key="3">
    <source>
        <dbReference type="Proteomes" id="UP000036168"/>
    </source>
</evidence>
<gene>
    <name evidence="1" type="ORF">AB447_217880</name>
    <name evidence="2" type="ORF">P8828_15050</name>
</gene>
<dbReference type="PATRIC" id="fig|1664069.3.peg.3616"/>
<dbReference type="EMBL" id="LECW02000020">
    <property type="protein sequence ID" value="KRT93665.1"/>
    <property type="molecule type" value="Genomic_DNA"/>
</dbReference>
<organism evidence="1 3">
    <name type="scientific">Bacillus glycinifermentans</name>
    <dbReference type="NCBI Taxonomy" id="1664069"/>
    <lineage>
        <taxon>Bacteria</taxon>
        <taxon>Bacillati</taxon>
        <taxon>Bacillota</taxon>
        <taxon>Bacilli</taxon>
        <taxon>Bacillales</taxon>
        <taxon>Bacillaceae</taxon>
        <taxon>Bacillus</taxon>
    </lineage>
</organism>
<reference evidence="1" key="2">
    <citation type="submission" date="2015-10" db="EMBL/GenBank/DDBJ databases">
        <authorList>
            <person name="Gilbert D.G."/>
        </authorList>
    </citation>
    <scope>NUCLEOTIDE SEQUENCE</scope>
    <source>
        <strain evidence="1">GO-13</strain>
    </source>
</reference>
<dbReference type="EMBL" id="JARRTL010000014">
    <property type="protein sequence ID" value="MEC0486124.1"/>
    <property type="molecule type" value="Genomic_DNA"/>
</dbReference>
<dbReference type="STRING" id="1664069.BGLY_0695"/>
<evidence type="ECO:0000313" key="4">
    <source>
        <dbReference type="Proteomes" id="UP001341297"/>
    </source>
</evidence>
<sequence>MNVKRFSSPEEFLKTVEHKLLENEAVNNLPLGILYGLKRRPDVDAVLLTAENDEGIQLAAVMASGDLILAGEESGLEAAGILAAYLEKAGIRPPGVTGRPALAKAFVEASKRRAAVKMRQKMYRIDHVNDISFRSGHLRKADQQA</sequence>
<keyword evidence="4" id="KW-1185">Reference proteome</keyword>
<accession>A0A0J6EFL2</accession>
<protein>
    <submittedName>
        <fullName evidence="1">Uncharacterized protein</fullName>
    </submittedName>
</protein>
<proteinExistence type="predicted"/>
<evidence type="ECO:0000313" key="2">
    <source>
        <dbReference type="EMBL" id="MEC0486124.1"/>
    </source>
</evidence>
<dbReference type="RefSeq" id="WP_048354846.1">
    <property type="nucleotide sequence ID" value="NZ_CP023481.1"/>
</dbReference>
<reference evidence="1 3" key="1">
    <citation type="journal article" date="2015" name="Int. J. Syst. Evol. Microbiol.">
        <title>Bacillus glycinifermentans sp. nov., isolated from fermented soybean paste.</title>
        <authorList>
            <person name="Kim S.J."/>
            <person name="Dunlap C.A."/>
            <person name="Kwon S.W."/>
            <person name="Rooney A.P."/>
        </authorList>
    </citation>
    <scope>NUCLEOTIDE SEQUENCE [LARGE SCALE GENOMIC DNA]</scope>
    <source>
        <strain evidence="1 3">GO-13</strain>
    </source>
</reference>
<dbReference type="Proteomes" id="UP001341297">
    <property type="component" value="Unassembled WGS sequence"/>
</dbReference>
<dbReference type="Proteomes" id="UP000036168">
    <property type="component" value="Unassembled WGS sequence"/>
</dbReference>